<evidence type="ECO:0000256" key="5">
    <source>
        <dbReference type="ARBA" id="ARBA00022741"/>
    </source>
</evidence>
<dbReference type="InterPro" id="IPR004358">
    <property type="entry name" value="Sig_transdc_His_kin-like_C"/>
</dbReference>
<dbReference type="Gene3D" id="3.40.50.2300">
    <property type="match status" value="1"/>
</dbReference>
<dbReference type="InterPro" id="IPR036097">
    <property type="entry name" value="HisK_dim/P_sf"/>
</dbReference>
<dbReference type="CDD" id="cd00082">
    <property type="entry name" value="HisKA"/>
    <property type="match status" value="1"/>
</dbReference>
<dbReference type="EMBL" id="BJTG01000001">
    <property type="protein sequence ID" value="GEJ55380.1"/>
    <property type="molecule type" value="Genomic_DNA"/>
</dbReference>
<dbReference type="InterPro" id="IPR011006">
    <property type="entry name" value="CheY-like_superfamily"/>
</dbReference>
<dbReference type="InterPro" id="IPR003594">
    <property type="entry name" value="HATPase_dom"/>
</dbReference>
<feature type="domain" description="Histidine kinase" evidence="11">
    <location>
        <begin position="308"/>
        <end position="516"/>
    </location>
</feature>
<dbReference type="GO" id="GO:0000155">
    <property type="term" value="F:phosphorelay sensor kinase activity"/>
    <property type="evidence" value="ECO:0007669"/>
    <property type="project" value="InterPro"/>
</dbReference>
<dbReference type="CDD" id="cd17569">
    <property type="entry name" value="REC_HupR-like"/>
    <property type="match status" value="1"/>
</dbReference>
<dbReference type="SMART" id="SM00388">
    <property type="entry name" value="HisKA"/>
    <property type="match status" value="1"/>
</dbReference>
<dbReference type="PROSITE" id="PS50109">
    <property type="entry name" value="HIS_KIN"/>
    <property type="match status" value="1"/>
</dbReference>
<evidence type="ECO:0000256" key="3">
    <source>
        <dbReference type="ARBA" id="ARBA00022553"/>
    </source>
</evidence>
<evidence type="ECO:0000256" key="4">
    <source>
        <dbReference type="ARBA" id="ARBA00022679"/>
    </source>
</evidence>
<dbReference type="PANTHER" id="PTHR43065:SF10">
    <property type="entry name" value="PEROXIDE STRESS-ACTIVATED HISTIDINE KINASE MAK3"/>
    <property type="match status" value="1"/>
</dbReference>
<evidence type="ECO:0000313" key="14">
    <source>
        <dbReference type="Proteomes" id="UP000503640"/>
    </source>
</evidence>
<dbReference type="InterPro" id="IPR003661">
    <property type="entry name" value="HisK_dim/P_dom"/>
</dbReference>
<evidence type="ECO:0000256" key="8">
    <source>
        <dbReference type="ARBA" id="ARBA00023012"/>
    </source>
</evidence>
<proteinExistence type="predicted"/>
<keyword evidence="6" id="KW-0418">Kinase</keyword>
<accession>A0A7I9VGW5</accession>
<keyword evidence="10" id="KW-0175">Coiled coil</keyword>
<dbReference type="Proteomes" id="UP000503640">
    <property type="component" value="Unassembled WGS sequence"/>
</dbReference>
<gene>
    <name evidence="13" type="ORF">AMYX_01210</name>
</gene>
<keyword evidence="8" id="KW-0902">Two-component regulatory system</keyword>
<dbReference type="AlphaFoldDB" id="A0A7I9VGW5"/>
<evidence type="ECO:0000256" key="7">
    <source>
        <dbReference type="ARBA" id="ARBA00022840"/>
    </source>
</evidence>
<evidence type="ECO:0000256" key="2">
    <source>
        <dbReference type="ARBA" id="ARBA00012438"/>
    </source>
</evidence>
<dbReference type="GO" id="GO:0005524">
    <property type="term" value="F:ATP binding"/>
    <property type="evidence" value="ECO:0007669"/>
    <property type="project" value="UniProtKB-KW"/>
</dbReference>
<dbReference type="PANTHER" id="PTHR43065">
    <property type="entry name" value="SENSOR HISTIDINE KINASE"/>
    <property type="match status" value="1"/>
</dbReference>
<evidence type="ECO:0000259" key="11">
    <source>
        <dbReference type="PROSITE" id="PS50109"/>
    </source>
</evidence>
<keyword evidence="7" id="KW-0067">ATP-binding</keyword>
<dbReference type="Pfam" id="PF00512">
    <property type="entry name" value="HisKA"/>
    <property type="match status" value="1"/>
</dbReference>
<dbReference type="SMART" id="SM00448">
    <property type="entry name" value="REC"/>
    <property type="match status" value="1"/>
</dbReference>
<feature type="modified residue" description="4-aspartylphosphate" evidence="9">
    <location>
        <position position="69"/>
    </location>
</feature>
<keyword evidence="4" id="KW-0808">Transferase</keyword>
<dbReference type="InterPro" id="IPR036890">
    <property type="entry name" value="HATPase_C_sf"/>
</dbReference>
<evidence type="ECO:0000256" key="9">
    <source>
        <dbReference type="PROSITE-ProRule" id="PRU00169"/>
    </source>
</evidence>
<keyword evidence="3 9" id="KW-0597">Phosphoprotein</keyword>
<dbReference type="InterPro" id="IPR005467">
    <property type="entry name" value="His_kinase_dom"/>
</dbReference>
<dbReference type="RefSeq" id="WP_176062185.1">
    <property type="nucleotide sequence ID" value="NZ_BJTG01000001.1"/>
</dbReference>
<comment type="caution">
    <text evidence="13">The sequence shown here is derived from an EMBL/GenBank/DDBJ whole genome shotgun (WGS) entry which is preliminary data.</text>
</comment>
<dbReference type="Pfam" id="PF02518">
    <property type="entry name" value="HATPase_c"/>
    <property type="match status" value="1"/>
</dbReference>
<dbReference type="Gene3D" id="3.30.565.10">
    <property type="entry name" value="Histidine kinase-like ATPase, C-terminal domain"/>
    <property type="match status" value="1"/>
</dbReference>
<dbReference type="SUPFAM" id="SSF47384">
    <property type="entry name" value="Homodimeric domain of signal transducing histidine kinase"/>
    <property type="match status" value="1"/>
</dbReference>
<evidence type="ECO:0000259" key="12">
    <source>
        <dbReference type="PROSITE" id="PS50110"/>
    </source>
</evidence>
<feature type="coiled-coil region" evidence="10">
    <location>
        <begin position="148"/>
        <end position="175"/>
    </location>
</feature>
<evidence type="ECO:0000256" key="1">
    <source>
        <dbReference type="ARBA" id="ARBA00000085"/>
    </source>
</evidence>
<evidence type="ECO:0000256" key="6">
    <source>
        <dbReference type="ARBA" id="ARBA00022777"/>
    </source>
</evidence>
<dbReference type="InterPro" id="IPR001789">
    <property type="entry name" value="Sig_transdc_resp-reg_receiver"/>
</dbReference>
<dbReference type="SMART" id="SM00387">
    <property type="entry name" value="HATPase_c"/>
    <property type="match status" value="1"/>
</dbReference>
<sequence length="519" mass="56492">MEAQIHPIAGPGEVAHGGASILVVDDDEHVRRALKRVLKRASCVVHEAPDAEHALALLAVEPVHVVVSDYRMPGMSGVEFLRVVKERWPRVQRVLLTGQADTAAIEEAVNHSEIFRFIWKPWDDGHLLLTVQSAIDQYWLLVENVRLSDLLTERNAELELSNRALEAKVEQRSQALTRAAHEWRACFDAIEDPLAIIKGDGEVVRGNAAFAREAGAALHGVPGLRSDGGGFGKLPCPRGGHEEDEAASPLERRAFEAQAGDRTWLVRTFPFPEGGVVAVWKDVTEEREVTWRLLQAEKMAAVGQLAGGVAHEINNPLGGILAFAQLMAQDDRSAQDQESLRLIQDAALRAKRIVESLLRFSRRPRQDERGEVDLAKLAEDALFLTQPQMKGRQVEVVRHLAPARAFANGNQIQQIAVNLLVNALQAVGQKGKVTVTTGVGPSGRARLTVADDGPGVPLQIAGRIFEPFFTTKPEGQGTGLGLSICYRIAEEHGGSIHYEPVPEGGASFVVEIPPAPSKS</sequence>
<keyword evidence="5" id="KW-0547">Nucleotide-binding</keyword>
<dbReference type="PRINTS" id="PR00344">
    <property type="entry name" value="BCTRLSENSOR"/>
</dbReference>
<dbReference type="Pfam" id="PF00072">
    <property type="entry name" value="Response_reg"/>
    <property type="match status" value="1"/>
</dbReference>
<dbReference type="Gene3D" id="1.10.287.130">
    <property type="match status" value="1"/>
</dbReference>
<comment type="catalytic activity">
    <reaction evidence="1">
        <text>ATP + protein L-histidine = ADP + protein N-phospho-L-histidine.</text>
        <dbReference type="EC" id="2.7.13.3"/>
    </reaction>
</comment>
<dbReference type="SUPFAM" id="SSF55874">
    <property type="entry name" value="ATPase domain of HSP90 chaperone/DNA topoisomerase II/histidine kinase"/>
    <property type="match status" value="1"/>
</dbReference>
<name>A0A7I9VGW5_9BACT</name>
<organism evidence="13 14">
    <name type="scientific">Anaeromyxobacter diazotrophicus</name>
    <dbReference type="NCBI Taxonomy" id="2590199"/>
    <lineage>
        <taxon>Bacteria</taxon>
        <taxon>Pseudomonadati</taxon>
        <taxon>Myxococcota</taxon>
        <taxon>Myxococcia</taxon>
        <taxon>Myxococcales</taxon>
        <taxon>Cystobacterineae</taxon>
        <taxon>Anaeromyxobacteraceae</taxon>
        <taxon>Anaeromyxobacter</taxon>
    </lineage>
</organism>
<evidence type="ECO:0000313" key="13">
    <source>
        <dbReference type="EMBL" id="GEJ55380.1"/>
    </source>
</evidence>
<feature type="domain" description="Response regulatory" evidence="12">
    <location>
        <begin position="20"/>
        <end position="135"/>
    </location>
</feature>
<keyword evidence="14" id="KW-1185">Reference proteome</keyword>
<dbReference type="EC" id="2.7.13.3" evidence="2"/>
<evidence type="ECO:0000256" key="10">
    <source>
        <dbReference type="SAM" id="Coils"/>
    </source>
</evidence>
<reference evidence="14" key="1">
    <citation type="journal article" date="2020" name="Appl. Environ. Microbiol.">
        <title>Diazotrophic Anaeromyxobacter Isolates from Soils.</title>
        <authorList>
            <person name="Masuda Y."/>
            <person name="Yamanaka H."/>
            <person name="Xu Z.X."/>
            <person name="Shiratori Y."/>
            <person name="Aono T."/>
            <person name="Amachi S."/>
            <person name="Senoo K."/>
            <person name="Itoh H."/>
        </authorList>
    </citation>
    <scope>NUCLEOTIDE SEQUENCE [LARGE SCALE GENOMIC DNA]</scope>
    <source>
        <strain evidence="14">R267</strain>
    </source>
</reference>
<protein>
    <recommendedName>
        <fullName evidence="2">histidine kinase</fullName>
        <ecNumber evidence="2">2.7.13.3</ecNumber>
    </recommendedName>
</protein>
<dbReference type="PROSITE" id="PS50110">
    <property type="entry name" value="RESPONSE_REGULATORY"/>
    <property type="match status" value="1"/>
</dbReference>
<dbReference type="SUPFAM" id="SSF52172">
    <property type="entry name" value="CheY-like"/>
    <property type="match status" value="1"/>
</dbReference>